<evidence type="ECO:0000259" key="1">
    <source>
        <dbReference type="PROSITE" id="PS51725"/>
    </source>
</evidence>
<organism evidence="2 3">
    <name type="scientific">Nocardia pulmonis</name>
    <dbReference type="NCBI Taxonomy" id="2951408"/>
    <lineage>
        <taxon>Bacteria</taxon>
        <taxon>Bacillati</taxon>
        <taxon>Actinomycetota</taxon>
        <taxon>Actinomycetes</taxon>
        <taxon>Mycobacteriales</taxon>
        <taxon>Nocardiaceae</taxon>
        <taxon>Nocardia</taxon>
    </lineage>
</organism>
<name>A0A9X2EDB5_9NOCA</name>
<dbReference type="AlphaFoldDB" id="A0A9X2EDB5"/>
<dbReference type="EMBL" id="JAMRXG010000027">
    <property type="protein sequence ID" value="MCM6778812.1"/>
    <property type="molecule type" value="Genomic_DNA"/>
</dbReference>
<dbReference type="Proteomes" id="UP001139157">
    <property type="component" value="Unassembled WGS sequence"/>
</dbReference>
<accession>A0A9X2EDB5</accession>
<proteinExistence type="predicted"/>
<protein>
    <submittedName>
        <fullName evidence="2">Antibiotic biosynthesis monooxygenase</fullName>
    </submittedName>
</protein>
<reference evidence="2" key="1">
    <citation type="submission" date="2022-06" db="EMBL/GenBank/DDBJ databases">
        <title>Novel species in genus nocardia.</title>
        <authorList>
            <person name="Li F."/>
        </authorList>
    </citation>
    <scope>NUCLEOTIDE SEQUENCE</scope>
    <source>
        <strain evidence="2">CDC141</strain>
    </source>
</reference>
<dbReference type="InterPro" id="IPR011008">
    <property type="entry name" value="Dimeric_a/b-barrel"/>
</dbReference>
<evidence type="ECO:0000313" key="2">
    <source>
        <dbReference type="EMBL" id="MCM6778812.1"/>
    </source>
</evidence>
<dbReference type="SUPFAM" id="SSF54909">
    <property type="entry name" value="Dimeric alpha+beta barrel"/>
    <property type="match status" value="1"/>
</dbReference>
<dbReference type="Pfam" id="PF03992">
    <property type="entry name" value="ABM"/>
    <property type="match status" value="1"/>
</dbReference>
<dbReference type="InterPro" id="IPR007138">
    <property type="entry name" value="ABM_dom"/>
</dbReference>
<sequence length="113" mass="12504">MILEHALLPALPERTAEFEVAFARAREIIASAPGFRSLTLSRSMGTPNTYLLVEWDRLADHTERFPGSAGYQRWKQLPHHCYEPFPVVEHLTAVKAATPPDSPAVTASAPNPN</sequence>
<comment type="caution">
    <text evidence="2">The sequence shown here is derived from an EMBL/GenBank/DDBJ whole genome shotgun (WGS) entry which is preliminary data.</text>
</comment>
<keyword evidence="3" id="KW-1185">Reference proteome</keyword>
<dbReference type="Gene3D" id="3.30.70.100">
    <property type="match status" value="1"/>
</dbReference>
<evidence type="ECO:0000313" key="3">
    <source>
        <dbReference type="Proteomes" id="UP001139157"/>
    </source>
</evidence>
<keyword evidence="2" id="KW-0560">Oxidoreductase</keyword>
<feature type="domain" description="ABM" evidence="1">
    <location>
        <begin position="2"/>
        <end position="90"/>
    </location>
</feature>
<gene>
    <name evidence="2" type="ORF">NDR86_35570</name>
</gene>
<dbReference type="GO" id="GO:0004497">
    <property type="term" value="F:monooxygenase activity"/>
    <property type="evidence" value="ECO:0007669"/>
    <property type="project" value="UniProtKB-KW"/>
</dbReference>
<dbReference type="PROSITE" id="PS51725">
    <property type="entry name" value="ABM"/>
    <property type="match status" value="1"/>
</dbReference>
<dbReference type="RefSeq" id="WP_251918446.1">
    <property type="nucleotide sequence ID" value="NZ_JAMRXG010000027.1"/>
</dbReference>
<keyword evidence="2" id="KW-0503">Monooxygenase</keyword>